<reference evidence="10 12" key="2">
    <citation type="journal article" date="2013" name="Nature">
        <title>Insights into bilaterian evolution from three spiralian genomes.</title>
        <authorList>
            <person name="Simakov O."/>
            <person name="Marletaz F."/>
            <person name="Cho S.J."/>
            <person name="Edsinger-Gonzales E."/>
            <person name="Havlak P."/>
            <person name="Hellsten U."/>
            <person name="Kuo D.H."/>
            <person name="Larsson T."/>
            <person name="Lv J."/>
            <person name="Arendt D."/>
            <person name="Savage R."/>
            <person name="Osoegawa K."/>
            <person name="de Jong P."/>
            <person name="Grimwood J."/>
            <person name="Chapman J.A."/>
            <person name="Shapiro H."/>
            <person name="Aerts A."/>
            <person name="Otillar R.P."/>
            <person name="Terry A.Y."/>
            <person name="Boore J.L."/>
            <person name="Grigoriev I.V."/>
            <person name="Lindberg D.R."/>
            <person name="Seaver E.C."/>
            <person name="Weisblat D.A."/>
            <person name="Putnam N.H."/>
            <person name="Rokhsar D.S."/>
        </authorList>
    </citation>
    <scope>NUCLEOTIDE SEQUENCE</scope>
    <source>
        <strain evidence="10 12">I ESC-2004</strain>
    </source>
</reference>
<feature type="transmembrane region" description="Helical" evidence="9">
    <location>
        <begin position="38"/>
        <end position="58"/>
    </location>
</feature>
<dbReference type="HOGENOM" id="CLU_034789_1_0_1"/>
<accession>R7UHL9</accession>
<dbReference type="Pfam" id="PF06237">
    <property type="entry name" value="SLC52_ribofla_tr"/>
    <property type="match status" value="2"/>
</dbReference>
<dbReference type="OMA" id="SWVLCMG"/>
<keyword evidence="6 9" id="KW-0812">Transmembrane</keyword>
<sequence>MMSEETDKPEDDLAEDDLQEVRPDSGCLGSCTNISISVYLLICCFSMAAWIDMFGLWVEMPILVEVLPESWALPAYLTIIMKAGNIAPIIYGVVNKLCPGNTRKREAFFTYIIIGTGAAACLMLSLPGVPPLYMTAYCIGEGLSGLIPALVGLMQGAGSTAQCVNVSTAANESYHRSRFNASDGSTLYYDTVAVYEEPRFRVEFYFLFLFFILLLSGAAFTMLLIMPLSKKHQKLALALRAEENEAREMQVMTSPDEVKEEAVTSRPSNARFVSLLLLNTWMCTVFYGMAPAMLPYACLPYGALTYSLAIRLSAVAIPLASLVSFWLKTSSVKVITLLTGVGTLLSIYPLFLATQSPDLPLADTAAGSALIVIVCIVCASVFSYAYTVNHVLIQREFGHRGLLWTGGTTQLGSLIGGIVILICVLKVFVAHQPCT</sequence>
<protein>
    <recommendedName>
        <fullName evidence="9">Riboflavin transporter</fullName>
    </recommendedName>
</protein>
<feature type="transmembrane region" description="Helical" evidence="9">
    <location>
        <begin position="275"/>
        <end position="297"/>
    </location>
</feature>
<feature type="transmembrane region" description="Helical" evidence="9">
    <location>
        <begin position="303"/>
        <end position="327"/>
    </location>
</feature>
<feature type="transmembrane region" description="Helical" evidence="9">
    <location>
        <begin position="204"/>
        <end position="225"/>
    </location>
</feature>
<proteinExistence type="inferred from homology"/>
<evidence type="ECO:0000256" key="3">
    <source>
        <dbReference type="ARBA" id="ARBA00006366"/>
    </source>
</evidence>
<dbReference type="AlphaFoldDB" id="R7UHL9"/>
<dbReference type="PANTHER" id="PTHR12929:SF10">
    <property type="entry name" value="RIBOFLAVIN TRANSPORTER"/>
    <property type="match status" value="1"/>
</dbReference>
<gene>
    <name evidence="10" type="ORF">CAPTEDRAFT_227542</name>
</gene>
<keyword evidence="12" id="KW-1185">Reference proteome</keyword>
<organism evidence="10">
    <name type="scientific">Capitella teleta</name>
    <name type="common">Polychaete worm</name>
    <dbReference type="NCBI Taxonomy" id="283909"/>
    <lineage>
        <taxon>Eukaryota</taxon>
        <taxon>Metazoa</taxon>
        <taxon>Spiralia</taxon>
        <taxon>Lophotrochozoa</taxon>
        <taxon>Annelida</taxon>
        <taxon>Polychaeta</taxon>
        <taxon>Sedentaria</taxon>
        <taxon>Scolecida</taxon>
        <taxon>Capitellidae</taxon>
        <taxon>Capitella</taxon>
    </lineage>
</organism>
<feature type="transmembrane region" description="Helical" evidence="9">
    <location>
        <begin position="401"/>
        <end position="429"/>
    </location>
</feature>
<dbReference type="OrthoDB" id="9995836at2759"/>
<reference evidence="12" key="1">
    <citation type="submission" date="2012-12" db="EMBL/GenBank/DDBJ databases">
        <authorList>
            <person name="Hellsten U."/>
            <person name="Grimwood J."/>
            <person name="Chapman J.A."/>
            <person name="Shapiro H."/>
            <person name="Aerts A."/>
            <person name="Otillar R.P."/>
            <person name="Terry A.Y."/>
            <person name="Boore J.L."/>
            <person name="Simakov O."/>
            <person name="Marletaz F."/>
            <person name="Cho S.-J."/>
            <person name="Edsinger-Gonzales E."/>
            <person name="Havlak P."/>
            <person name="Kuo D.-H."/>
            <person name="Larsson T."/>
            <person name="Lv J."/>
            <person name="Arendt D."/>
            <person name="Savage R."/>
            <person name="Osoegawa K."/>
            <person name="de Jong P."/>
            <person name="Lindberg D.R."/>
            <person name="Seaver E.C."/>
            <person name="Weisblat D.A."/>
            <person name="Putnam N.H."/>
            <person name="Grigoriev I.V."/>
            <person name="Rokhsar D.S."/>
        </authorList>
    </citation>
    <scope>NUCLEOTIDE SEQUENCE</scope>
    <source>
        <strain evidence="12">I ESC-2004</strain>
    </source>
</reference>
<dbReference type="GO" id="GO:0032217">
    <property type="term" value="F:riboflavin transmembrane transporter activity"/>
    <property type="evidence" value="ECO:0007669"/>
    <property type="project" value="UniProtKB-UniRule"/>
</dbReference>
<dbReference type="SUPFAM" id="SSF103473">
    <property type="entry name" value="MFS general substrate transporter"/>
    <property type="match status" value="1"/>
</dbReference>
<name>R7UHL9_CAPTE</name>
<dbReference type="InterPro" id="IPR009357">
    <property type="entry name" value="Riboflavin_transptr"/>
</dbReference>
<dbReference type="EMBL" id="KB303304">
    <property type="protein sequence ID" value="ELU03308.1"/>
    <property type="molecule type" value="Genomic_DNA"/>
</dbReference>
<evidence type="ECO:0000256" key="7">
    <source>
        <dbReference type="ARBA" id="ARBA00022989"/>
    </source>
</evidence>
<dbReference type="Proteomes" id="UP000014760">
    <property type="component" value="Unassembled WGS sequence"/>
</dbReference>
<dbReference type="PANTHER" id="PTHR12929">
    <property type="entry name" value="SOLUTE CARRIER FAMILY 52"/>
    <property type="match status" value="1"/>
</dbReference>
<evidence type="ECO:0000256" key="8">
    <source>
        <dbReference type="ARBA" id="ARBA00023136"/>
    </source>
</evidence>
<comment type="subcellular location">
    <subcellularLocation>
        <location evidence="2 9">Cell membrane</location>
        <topology evidence="2 9">Multi-pass membrane protein</topology>
    </subcellularLocation>
</comment>
<keyword evidence="7 9" id="KW-1133">Transmembrane helix</keyword>
<evidence type="ECO:0000256" key="1">
    <source>
        <dbReference type="ARBA" id="ARBA00000215"/>
    </source>
</evidence>
<feature type="transmembrane region" description="Helical" evidence="9">
    <location>
        <begin position="334"/>
        <end position="353"/>
    </location>
</feature>
<evidence type="ECO:0000313" key="10">
    <source>
        <dbReference type="EMBL" id="ELU03308.1"/>
    </source>
</evidence>
<keyword evidence="5 9" id="KW-1003">Cell membrane</keyword>
<evidence type="ECO:0000256" key="6">
    <source>
        <dbReference type="ARBA" id="ARBA00022692"/>
    </source>
</evidence>
<evidence type="ECO:0000313" key="12">
    <source>
        <dbReference type="Proteomes" id="UP000014760"/>
    </source>
</evidence>
<dbReference type="InterPro" id="IPR036259">
    <property type="entry name" value="MFS_trans_sf"/>
</dbReference>
<evidence type="ECO:0000256" key="5">
    <source>
        <dbReference type="ARBA" id="ARBA00022475"/>
    </source>
</evidence>
<comment type="function">
    <text evidence="9">Plasma membrane transporter mediating the uptake by cells of the water soluble vitamin B2/riboflavin that plays a key role in biochemical oxidation-reduction reactions of the carbohydrate, lipid, and amino acid metabolism.</text>
</comment>
<evidence type="ECO:0000256" key="4">
    <source>
        <dbReference type="ARBA" id="ARBA00022448"/>
    </source>
</evidence>
<evidence type="ECO:0000313" key="11">
    <source>
        <dbReference type="EnsemblMetazoa" id="CapteP227542"/>
    </source>
</evidence>
<feature type="transmembrane region" description="Helical" evidence="9">
    <location>
        <begin position="70"/>
        <end position="94"/>
    </location>
</feature>
<evidence type="ECO:0000256" key="2">
    <source>
        <dbReference type="ARBA" id="ARBA00004651"/>
    </source>
</evidence>
<feature type="transmembrane region" description="Helical" evidence="9">
    <location>
        <begin position="365"/>
        <end position="389"/>
    </location>
</feature>
<dbReference type="EnsemblMetazoa" id="CapteT227542">
    <property type="protein sequence ID" value="CapteP227542"/>
    <property type="gene ID" value="CapteG227542"/>
</dbReference>
<dbReference type="GO" id="GO:0005886">
    <property type="term" value="C:plasma membrane"/>
    <property type="evidence" value="ECO:0007669"/>
    <property type="project" value="UniProtKB-SubCell"/>
</dbReference>
<keyword evidence="8 9" id="KW-0472">Membrane</keyword>
<feature type="transmembrane region" description="Helical" evidence="9">
    <location>
        <begin position="106"/>
        <end position="126"/>
    </location>
</feature>
<reference evidence="11" key="3">
    <citation type="submission" date="2015-06" db="UniProtKB">
        <authorList>
            <consortium name="EnsemblMetazoa"/>
        </authorList>
    </citation>
    <scope>IDENTIFICATION</scope>
</reference>
<comment type="similarity">
    <text evidence="3 9">Belongs to the riboflavin transporter family.</text>
</comment>
<evidence type="ECO:0000256" key="9">
    <source>
        <dbReference type="RuleBase" id="RU368035"/>
    </source>
</evidence>
<comment type="catalytic activity">
    <reaction evidence="1 9">
        <text>riboflavin(in) = riboflavin(out)</text>
        <dbReference type="Rhea" id="RHEA:35015"/>
        <dbReference type="ChEBI" id="CHEBI:57986"/>
    </reaction>
</comment>
<dbReference type="EMBL" id="AMQN01024591">
    <property type="status" value="NOT_ANNOTATED_CDS"/>
    <property type="molecule type" value="Genomic_DNA"/>
</dbReference>
<keyword evidence="4 9" id="KW-0813">Transport</keyword>